<dbReference type="Proteomes" id="UP000044602">
    <property type="component" value="Unassembled WGS sequence"/>
</dbReference>
<dbReference type="AlphaFoldDB" id="A0A0G4MQC7"/>
<organism evidence="2 3">
    <name type="scientific">Verticillium longisporum</name>
    <name type="common">Verticillium dahliae var. longisporum</name>
    <dbReference type="NCBI Taxonomy" id="100787"/>
    <lineage>
        <taxon>Eukaryota</taxon>
        <taxon>Fungi</taxon>
        <taxon>Dikarya</taxon>
        <taxon>Ascomycota</taxon>
        <taxon>Pezizomycotina</taxon>
        <taxon>Sordariomycetes</taxon>
        <taxon>Hypocreomycetidae</taxon>
        <taxon>Glomerellales</taxon>
        <taxon>Plectosphaerellaceae</taxon>
        <taxon>Verticillium</taxon>
    </lineage>
</organism>
<name>A0A0G4MQC7_VERLO</name>
<evidence type="ECO:0000313" key="2">
    <source>
        <dbReference type="EMBL" id="CRK36275.1"/>
    </source>
</evidence>
<dbReference type="EMBL" id="CVQH01024006">
    <property type="protein sequence ID" value="CRK36275.1"/>
    <property type="molecule type" value="Genomic_DNA"/>
</dbReference>
<proteinExistence type="predicted"/>
<reference evidence="2 3" key="1">
    <citation type="submission" date="2015-05" db="EMBL/GenBank/DDBJ databases">
        <authorList>
            <person name="Wang D.B."/>
            <person name="Wang M."/>
        </authorList>
    </citation>
    <scope>NUCLEOTIDE SEQUENCE [LARGE SCALE GENOMIC DNA]</scope>
    <source>
        <strain evidence="2">VL1</strain>
    </source>
</reference>
<feature type="compositionally biased region" description="Polar residues" evidence="1">
    <location>
        <begin position="51"/>
        <end position="63"/>
    </location>
</feature>
<evidence type="ECO:0000313" key="3">
    <source>
        <dbReference type="Proteomes" id="UP000044602"/>
    </source>
</evidence>
<accession>A0A0G4MQC7</accession>
<evidence type="ECO:0000256" key="1">
    <source>
        <dbReference type="SAM" id="MobiDB-lite"/>
    </source>
</evidence>
<sequence length="108" mass="12263">MFYATKRLSIRRRAATPRLMSSRGRCLRTDNLITKSKSSRKKDSLPMRKLSQMSSGPKCLTSRTTKMLEPRTAPLVWSKRESTSAAWAMVLASGKTKRSDASTRILWI</sequence>
<protein>
    <submittedName>
        <fullName evidence="2">Uncharacterized protein</fullName>
    </submittedName>
</protein>
<gene>
    <name evidence="2" type="ORF">BN1708_016517</name>
</gene>
<feature type="region of interest" description="Disordered" evidence="1">
    <location>
        <begin position="30"/>
        <end position="63"/>
    </location>
</feature>
<keyword evidence="3" id="KW-1185">Reference proteome</keyword>